<reference evidence="2" key="1">
    <citation type="submission" date="2022-04" db="EMBL/GenBank/DDBJ databases">
        <title>Mucilaginibacter sp. RS28 isolated from freshwater.</title>
        <authorList>
            <person name="Ko S.-R."/>
        </authorList>
    </citation>
    <scope>NUCLEOTIDE SEQUENCE</scope>
    <source>
        <strain evidence="2">RS28</strain>
    </source>
</reference>
<gene>
    <name evidence="2" type="ORF">MUY27_02005</name>
</gene>
<evidence type="ECO:0000313" key="3">
    <source>
        <dbReference type="Proteomes" id="UP001139450"/>
    </source>
</evidence>
<keyword evidence="1" id="KW-1277">Toxin-antitoxin system</keyword>
<organism evidence="2 3">
    <name type="scientific">Mucilaginibacter straminoryzae</name>
    <dbReference type="NCBI Taxonomy" id="2932774"/>
    <lineage>
        <taxon>Bacteria</taxon>
        <taxon>Pseudomonadati</taxon>
        <taxon>Bacteroidota</taxon>
        <taxon>Sphingobacteriia</taxon>
        <taxon>Sphingobacteriales</taxon>
        <taxon>Sphingobacteriaceae</taxon>
        <taxon>Mucilaginibacter</taxon>
    </lineage>
</organism>
<dbReference type="RefSeq" id="WP_245128294.1">
    <property type="nucleotide sequence ID" value="NZ_JALJEJ010000001.1"/>
</dbReference>
<comment type="caution">
    <text evidence="2">The sequence shown here is derived from an EMBL/GenBank/DDBJ whole genome shotgun (WGS) entry which is preliminary data.</text>
</comment>
<evidence type="ECO:0000313" key="2">
    <source>
        <dbReference type="EMBL" id="MCJ8208464.1"/>
    </source>
</evidence>
<protein>
    <submittedName>
        <fullName evidence="2">Type II toxin-antitoxin system RelE/ParE family toxin</fullName>
    </submittedName>
</protein>
<dbReference type="InterPro" id="IPR035093">
    <property type="entry name" value="RelE/ParE_toxin_dom_sf"/>
</dbReference>
<keyword evidence="3" id="KW-1185">Reference proteome</keyword>
<proteinExistence type="predicted"/>
<dbReference type="Proteomes" id="UP001139450">
    <property type="component" value="Unassembled WGS sequence"/>
</dbReference>
<dbReference type="AlphaFoldDB" id="A0A9X1WZM8"/>
<dbReference type="Gene3D" id="3.30.2310.20">
    <property type="entry name" value="RelE-like"/>
    <property type="match status" value="1"/>
</dbReference>
<dbReference type="Pfam" id="PF05016">
    <property type="entry name" value="ParE_toxin"/>
    <property type="match status" value="1"/>
</dbReference>
<accession>A0A9X1WZM8</accession>
<sequence length="104" mass="12097">MGVKIVYSREALDDIKEIYAFIKKGSVKYAKLEVNYIRSFISKLKHDIYLGKPFPKAGTSVREVIFRNYRIFYDVLSTSDLLILTIHHHARSLSNNPAFKEDDE</sequence>
<dbReference type="EMBL" id="JALJEJ010000001">
    <property type="protein sequence ID" value="MCJ8208464.1"/>
    <property type="molecule type" value="Genomic_DNA"/>
</dbReference>
<evidence type="ECO:0000256" key="1">
    <source>
        <dbReference type="ARBA" id="ARBA00022649"/>
    </source>
</evidence>
<name>A0A9X1WZM8_9SPHI</name>
<dbReference type="InterPro" id="IPR007712">
    <property type="entry name" value="RelE/ParE_toxin"/>
</dbReference>